<dbReference type="PANTHER" id="PTHR33325">
    <property type="entry name" value="ZINC FINGER, CCHC-TYPE-RELATED"/>
    <property type="match status" value="1"/>
</dbReference>
<organism evidence="2 3">
    <name type="scientific">Rosa chinensis</name>
    <name type="common">China rose</name>
    <dbReference type="NCBI Taxonomy" id="74649"/>
    <lineage>
        <taxon>Eukaryota</taxon>
        <taxon>Viridiplantae</taxon>
        <taxon>Streptophyta</taxon>
        <taxon>Embryophyta</taxon>
        <taxon>Tracheophyta</taxon>
        <taxon>Spermatophyta</taxon>
        <taxon>Magnoliopsida</taxon>
        <taxon>eudicotyledons</taxon>
        <taxon>Gunneridae</taxon>
        <taxon>Pentapetalae</taxon>
        <taxon>rosids</taxon>
        <taxon>fabids</taxon>
        <taxon>Rosales</taxon>
        <taxon>Rosaceae</taxon>
        <taxon>Rosoideae</taxon>
        <taxon>Rosoideae incertae sedis</taxon>
        <taxon>Rosa</taxon>
    </lineage>
</organism>
<feature type="region of interest" description="Disordered" evidence="1">
    <location>
        <begin position="216"/>
        <end position="290"/>
    </location>
</feature>
<dbReference type="EMBL" id="PDCK01000040">
    <property type="protein sequence ID" value="PRQ47754.1"/>
    <property type="molecule type" value="Genomic_DNA"/>
</dbReference>
<dbReference type="AlphaFoldDB" id="A0A2P6RMW7"/>
<sequence>MSNANMQKLDFAKLDSNGVGYQLWVSDVEDHLTANGILATIRPPDSNLLVQPTPTKNAQALILIRRHIDDLLRKEYNSINNPRTLWVVLEERFGNIQDTLFDLKVKWNDLRFSDFKTISEYNSEALCIKSMLKFCGEELTDKDLIEKTLSTFPVSALLVSKQYWLEYNDKRITRFHQLINAMLIAEKHDNILVKNYNSRPVGTKSVHEANYGGAFKEGCKERNPKAKENQSERVGPYNRPTNDGNRQNDARPRGNNGQHRRGRVSAAGRGGAATDSPRDRSHAQGASQLKEAGYSDEVCYRCGSNEHWFKRCKASEKLAAQYKAYRDMREQEAYLVTE</sequence>
<evidence type="ECO:0000313" key="2">
    <source>
        <dbReference type="EMBL" id="PRQ47754.1"/>
    </source>
</evidence>
<dbReference type="PANTHER" id="PTHR33325:SF11">
    <property type="entry name" value="COLD SHOCK DOMAIN-CONTAINING PROTEIN 4-LIKE"/>
    <property type="match status" value="1"/>
</dbReference>
<evidence type="ECO:0000256" key="1">
    <source>
        <dbReference type="SAM" id="MobiDB-lite"/>
    </source>
</evidence>
<accession>A0A2P6RMW7</accession>
<protein>
    <submittedName>
        <fullName evidence="2">Putative transcription factor interactor and regulator CCHC(Zn) family</fullName>
    </submittedName>
</protein>
<dbReference type="Proteomes" id="UP000238479">
    <property type="component" value="Chromosome 2"/>
</dbReference>
<name>A0A2P6RMW7_ROSCH</name>
<reference evidence="2 3" key="1">
    <citation type="journal article" date="2018" name="Nat. Genet.">
        <title>The Rosa genome provides new insights in the design of modern roses.</title>
        <authorList>
            <person name="Bendahmane M."/>
        </authorList>
    </citation>
    <scope>NUCLEOTIDE SEQUENCE [LARGE SCALE GENOMIC DNA]</scope>
    <source>
        <strain evidence="3">cv. Old Blush</strain>
    </source>
</reference>
<evidence type="ECO:0000313" key="3">
    <source>
        <dbReference type="Proteomes" id="UP000238479"/>
    </source>
</evidence>
<comment type="caution">
    <text evidence="2">The sequence shown here is derived from an EMBL/GenBank/DDBJ whole genome shotgun (WGS) entry which is preliminary data.</text>
</comment>
<dbReference type="OrthoDB" id="1166307at2759"/>
<feature type="compositionally biased region" description="Basic and acidic residues" evidence="1">
    <location>
        <begin position="217"/>
        <end position="231"/>
    </location>
</feature>
<proteinExistence type="predicted"/>
<dbReference type="Gramene" id="PRQ47754">
    <property type="protein sequence ID" value="PRQ47754"/>
    <property type="gene ID" value="RchiOBHm_Chr2g0103151"/>
</dbReference>
<gene>
    <name evidence="2" type="ORF">RchiOBHm_Chr2g0103151</name>
</gene>
<dbReference type="OMA" id="PKDCFRC"/>
<keyword evidence="3" id="KW-1185">Reference proteome</keyword>